<proteinExistence type="predicted"/>
<dbReference type="Proteomes" id="UP000321250">
    <property type="component" value="Unassembled WGS sequence"/>
</dbReference>
<comment type="caution">
    <text evidence="1">The sequence shown here is derived from an EMBL/GenBank/DDBJ whole genome shotgun (WGS) entry which is preliminary data.</text>
</comment>
<accession>A0A5C6UIF5</accession>
<protein>
    <submittedName>
        <fullName evidence="1">Uncharacterized protein</fullName>
    </submittedName>
</protein>
<evidence type="ECO:0000313" key="1">
    <source>
        <dbReference type="EMBL" id="TXC72006.1"/>
    </source>
</evidence>
<organism evidence="1 2">
    <name type="scientific">Sphingomonas ginsenosidivorax</name>
    <dbReference type="NCBI Taxonomy" id="862135"/>
    <lineage>
        <taxon>Bacteria</taxon>
        <taxon>Pseudomonadati</taxon>
        <taxon>Pseudomonadota</taxon>
        <taxon>Alphaproteobacteria</taxon>
        <taxon>Sphingomonadales</taxon>
        <taxon>Sphingomonadaceae</taxon>
        <taxon>Sphingomonas</taxon>
    </lineage>
</organism>
<dbReference type="OrthoDB" id="7400976at2"/>
<dbReference type="RefSeq" id="WP_147083283.1">
    <property type="nucleotide sequence ID" value="NZ_VOQR01000001.1"/>
</dbReference>
<evidence type="ECO:0000313" key="2">
    <source>
        <dbReference type="Proteomes" id="UP000321250"/>
    </source>
</evidence>
<name>A0A5C6UIF5_9SPHN</name>
<dbReference type="AlphaFoldDB" id="A0A5C6UIF5"/>
<keyword evidence="2" id="KW-1185">Reference proteome</keyword>
<dbReference type="EMBL" id="VOQR01000001">
    <property type="protein sequence ID" value="TXC72006.1"/>
    <property type="molecule type" value="Genomic_DNA"/>
</dbReference>
<reference evidence="1 2" key="1">
    <citation type="journal article" date="2013" name="Antonie Van Leeuwenhoek">
        <title>Sphingomonas ginsenosidivorax sp. nov., with the ability to transform ginsenosides.</title>
        <authorList>
            <person name="Jin X.F."/>
            <person name="Kim J.K."/>
            <person name="Liu Q.M."/>
            <person name="Kang M.S."/>
            <person name="He D."/>
            <person name="Jin F.X."/>
            <person name="Kim S.C."/>
            <person name="Im W.T."/>
        </authorList>
    </citation>
    <scope>NUCLEOTIDE SEQUENCE [LARGE SCALE GENOMIC DNA]</scope>
    <source>
        <strain evidence="1 2">KHI67</strain>
    </source>
</reference>
<gene>
    <name evidence="1" type="ORF">FSB78_14400</name>
</gene>
<sequence length="352" mass="38440">MLADLAQSLIGPRTTKADRQRASQLAVQALRRDVTAVPALVALGLNSQLKNGSSGARPIFDYVQRLTRRNLQAELWQIQDSAVRGNVSNSLRHIDIALRTSRQAPDLLFPVLGAVIQDVDTRERLARIMLTHPRWNELFIPYVAGNGQDPLAVAALFRRLAAGSIVIPAPSQAIIVARLVTSHPDQAWAYYASFRPGVTRTHLRDGRFSTAIVEPSPFDWVPTDDTSLSVSILRAREGGAVELSVPSSSGGQLLSQFQYLPPGIYDLRGKSADITQASAARLYWKLDCEGGRELGRVEMLAAQYRGGRFAGHLSVLADCPIQRLSLVARPNDAIEGLTGRITEVRLAPVGER</sequence>